<evidence type="ECO:0000313" key="2">
    <source>
        <dbReference type="Proteomes" id="UP000270471"/>
    </source>
</evidence>
<dbReference type="EMBL" id="PENI01000034">
    <property type="protein sequence ID" value="RMB81115.1"/>
    <property type="molecule type" value="Genomic_DNA"/>
</dbReference>
<organism evidence="1 2">
    <name type="scientific">Streptomyces shenzhenensis</name>
    <dbReference type="NCBI Taxonomy" id="943815"/>
    <lineage>
        <taxon>Bacteria</taxon>
        <taxon>Bacillati</taxon>
        <taxon>Actinomycetota</taxon>
        <taxon>Actinomycetes</taxon>
        <taxon>Kitasatosporales</taxon>
        <taxon>Streptomycetaceae</taxon>
        <taxon>Streptomyces</taxon>
    </lineage>
</organism>
<protein>
    <submittedName>
        <fullName evidence="1">Uncharacterized protein</fullName>
    </submittedName>
</protein>
<sequence length="86" mass="9318">MLQRATAARIFTGGRHREHREGRATAAARPCAGCGQDPQLGKRIALIGYARAVVDGDWAHVSGTTGFDYRTLADRRTGWVRSPAPV</sequence>
<proteinExistence type="predicted"/>
<name>A0A3M0HX07_9ACTN</name>
<keyword evidence="2" id="KW-1185">Reference proteome</keyword>
<evidence type="ECO:0000313" key="1">
    <source>
        <dbReference type="EMBL" id="RMB81115.1"/>
    </source>
</evidence>
<dbReference type="AlphaFoldDB" id="A0A3M0HX07"/>
<gene>
    <name evidence="1" type="ORF">CTZ28_36665</name>
</gene>
<dbReference type="OrthoDB" id="9808943at2"/>
<comment type="caution">
    <text evidence="1">The sequence shown here is derived from an EMBL/GenBank/DDBJ whole genome shotgun (WGS) entry which is preliminary data.</text>
</comment>
<reference evidence="1 2" key="1">
    <citation type="submission" date="2017-11" db="EMBL/GenBank/DDBJ databases">
        <title>Draft genome of actinobacteria isolated from guarana (Paullinia cupana (Mart.) Ducke.</title>
        <authorList>
            <person name="Siqueira K.A."/>
            <person name="Liotti R.G."/>
            <person name="Mendes T.A.O."/>
            <person name="Soares M.A."/>
        </authorList>
    </citation>
    <scope>NUCLEOTIDE SEQUENCE [LARGE SCALE GENOMIC DNA]</scope>
    <source>
        <strain evidence="1 2">193</strain>
    </source>
</reference>
<accession>A0A3M0HX07</accession>
<dbReference type="Proteomes" id="UP000270471">
    <property type="component" value="Unassembled WGS sequence"/>
</dbReference>